<proteinExistence type="predicted"/>
<dbReference type="InterPro" id="IPR036514">
    <property type="entry name" value="SGNH_hydro_sf"/>
</dbReference>
<sequence>MQPFGKRLRSYDGYYIAIALVSTFLCCLLLLPKICPGCGPGTSTLIAFVNALGGGNPLIRYLPIQRTAPGNITLLAIGDSITFGLWSSGPFNGYRLCLLNLLTGTEPVWSVNQTVSPDALFQHVTYVGSSRIGNFSNNRHQGEGGETIARIQYLFERAVENYGAAPDAVLLMAGANDINEDVDLPRAPSRLGDLIDALFWRFPRTVVIVSELTPVKNNATLERRKIAFNEAVPALIEARERLNWKIIGVNMSAVFELPHDMADTLHPSDAGYAKMATEWLRGLTEAKDRGWFDWGADDEDASAIDDG</sequence>
<keyword evidence="1" id="KW-0812">Transmembrane</keyword>
<name>A0A5N6KUN8_9ROSI</name>
<dbReference type="PANTHER" id="PTHR30383:SF5">
    <property type="entry name" value="SGNH HYDROLASE-TYPE ESTERASE DOMAIN-CONTAINING PROTEIN"/>
    <property type="match status" value="1"/>
</dbReference>
<dbReference type="InterPro" id="IPR051532">
    <property type="entry name" value="Ester_Hydrolysis_Enzymes"/>
</dbReference>
<keyword evidence="4" id="KW-1185">Reference proteome</keyword>
<dbReference type="Proteomes" id="UP000327013">
    <property type="component" value="Unassembled WGS sequence"/>
</dbReference>
<organism evidence="3 4">
    <name type="scientific">Carpinus fangiana</name>
    <dbReference type="NCBI Taxonomy" id="176857"/>
    <lineage>
        <taxon>Eukaryota</taxon>
        <taxon>Viridiplantae</taxon>
        <taxon>Streptophyta</taxon>
        <taxon>Embryophyta</taxon>
        <taxon>Tracheophyta</taxon>
        <taxon>Spermatophyta</taxon>
        <taxon>Magnoliopsida</taxon>
        <taxon>eudicotyledons</taxon>
        <taxon>Gunneridae</taxon>
        <taxon>Pentapetalae</taxon>
        <taxon>rosids</taxon>
        <taxon>fabids</taxon>
        <taxon>Fagales</taxon>
        <taxon>Betulaceae</taxon>
        <taxon>Carpinus</taxon>
    </lineage>
</organism>
<dbReference type="SUPFAM" id="SSF52266">
    <property type="entry name" value="SGNH hydrolase"/>
    <property type="match status" value="1"/>
</dbReference>
<feature type="transmembrane region" description="Helical" evidence="1">
    <location>
        <begin position="12"/>
        <end position="31"/>
    </location>
</feature>
<evidence type="ECO:0000259" key="2">
    <source>
        <dbReference type="Pfam" id="PF13472"/>
    </source>
</evidence>
<gene>
    <name evidence="3" type="ORF">FH972_023095</name>
</gene>
<evidence type="ECO:0000256" key="1">
    <source>
        <dbReference type="SAM" id="Phobius"/>
    </source>
</evidence>
<feature type="domain" description="SGNH hydrolase-type esterase" evidence="2">
    <location>
        <begin position="76"/>
        <end position="273"/>
    </location>
</feature>
<keyword evidence="1" id="KW-1133">Transmembrane helix</keyword>
<keyword evidence="1" id="KW-0472">Membrane</keyword>
<dbReference type="GO" id="GO:0004622">
    <property type="term" value="F:phosphatidylcholine lysophospholipase activity"/>
    <property type="evidence" value="ECO:0007669"/>
    <property type="project" value="TreeGrafter"/>
</dbReference>
<dbReference type="AlphaFoldDB" id="A0A5N6KUN8"/>
<evidence type="ECO:0000313" key="4">
    <source>
        <dbReference type="Proteomes" id="UP000327013"/>
    </source>
</evidence>
<dbReference type="OrthoDB" id="3915838at2759"/>
<dbReference type="Pfam" id="PF13472">
    <property type="entry name" value="Lipase_GDSL_2"/>
    <property type="match status" value="1"/>
</dbReference>
<dbReference type="PANTHER" id="PTHR30383">
    <property type="entry name" value="THIOESTERASE 1/PROTEASE 1/LYSOPHOSPHOLIPASE L1"/>
    <property type="match status" value="1"/>
</dbReference>
<dbReference type="InterPro" id="IPR013830">
    <property type="entry name" value="SGNH_hydro"/>
</dbReference>
<dbReference type="EMBL" id="VIBQ01000013">
    <property type="protein sequence ID" value="KAB8346043.1"/>
    <property type="molecule type" value="Genomic_DNA"/>
</dbReference>
<dbReference type="Gene3D" id="3.40.50.1110">
    <property type="entry name" value="SGNH hydrolase"/>
    <property type="match status" value="1"/>
</dbReference>
<reference evidence="3 4" key="1">
    <citation type="submission" date="2019-06" db="EMBL/GenBank/DDBJ databases">
        <title>A chromosomal-level reference genome of Carpinus fangiana (Coryloideae, Betulaceae).</title>
        <authorList>
            <person name="Yang X."/>
            <person name="Wang Z."/>
            <person name="Zhang L."/>
            <person name="Hao G."/>
            <person name="Liu J."/>
            <person name="Yang Y."/>
        </authorList>
    </citation>
    <scope>NUCLEOTIDE SEQUENCE [LARGE SCALE GENOMIC DNA]</scope>
    <source>
        <strain evidence="3">Cfa_2016G</strain>
        <tissue evidence="3">Leaf</tissue>
    </source>
</reference>
<evidence type="ECO:0000313" key="3">
    <source>
        <dbReference type="EMBL" id="KAB8346043.1"/>
    </source>
</evidence>
<comment type="caution">
    <text evidence="3">The sequence shown here is derived from an EMBL/GenBank/DDBJ whole genome shotgun (WGS) entry which is preliminary data.</text>
</comment>
<protein>
    <recommendedName>
        <fullName evidence="2">SGNH hydrolase-type esterase domain-containing protein</fullName>
    </recommendedName>
</protein>
<accession>A0A5N6KUN8</accession>